<dbReference type="Gene3D" id="3.90.1720.10">
    <property type="entry name" value="endopeptidase domain like (from Nostoc punctiforme)"/>
    <property type="match status" value="1"/>
</dbReference>
<dbReference type="InterPro" id="IPR007053">
    <property type="entry name" value="LRAT_dom"/>
</dbReference>
<name>A0A9Q0C2D9_9POAL</name>
<dbReference type="PANTHER" id="PTHR46137:SF3">
    <property type="entry name" value="OS05G0310600 PROTEIN"/>
    <property type="match status" value="1"/>
</dbReference>
<dbReference type="EMBL" id="JAMQYH010000005">
    <property type="protein sequence ID" value="KAJ1685989.1"/>
    <property type="molecule type" value="Genomic_DNA"/>
</dbReference>
<sequence>MKKMVEMQTNKIRIEELKPGDHIYSWRSASVYAHHGIYIGDHKAIHFIKAGGLGSSSSRFSAHNSACICQQCADALLQLPTQQTQAPSKGGVIISCLDTFLKGGDLYRYAYSVSMEDFRAQSRGGTCTTAPSEPPNLVLQRARFLLETNGFGAYNLLKNNCEDFAIYCKTSLVKKKSTLSRSGQVVSVGAKVVSKVAGRILGDNNFRAELGSMYCYMFDIGVRKDVVKVPVERLAEHIRS</sequence>
<dbReference type="AlphaFoldDB" id="A0A9Q0C2D9"/>
<feature type="domain" description="LRAT" evidence="1">
    <location>
        <begin position="24"/>
        <end position="177"/>
    </location>
</feature>
<evidence type="ECO:0000313" key="2">
    <source>
        <dbReference type="EMBL" id="KAJ1685989.1"/>
    </source>
</evidence>
<accession>A0A9Q0C2D9</accession>
<evidence type="ECO:0000259" key="1">
    <source>
        <dbReference type="PROSITE" id="PS51934"/>
    </source>
</evidence>
<gene>
    <name evidence="2" type="ORF">LUZ63_017379</name>
</gene>
<proteinExistence type="predicted"/>
<dbReference type="Proteomes" id="UP001151287">
    <property type="component" value="Unassembled WGS sequence"/>
</dbReference>
<comment type="caution">
    <text evidence="2">The sequence shown here is derived from an EMBL/GenBank/DDBJ whole genome shotgun (WGS) entry which is preliminary data.</text>
</comment>
<protein>
    <recommendedName>
        <fullName evidence="1">LRAT domain-containing protein</fullName>
    </recommendedName>
</protein>
<dbReference type="Pfam" id="PF04970">
    <property type="entry name" value="LRAT"/>
    <property type="match status" value="1"/>
</dbReference>
<dbReference type="PROSITE" id="PS51934">
    <property type="entry name" value="LRAT"/>
    <property type="match status" value="1"/>
</dbReference>
<dbReference type="PANTHER" id="PTHR46137">
    <property type="entry name" value="OS05G0310600 PROTEIN"/>
    <property type="match status" value="1"/>
</dbReference>
<dbReference type="OrthoDB" id="421951at2759"/>
<reference evidence="2" key="1">
    <citation type="journal article" date="2022" name="Cell">
        <title>Repeat-based holocentromeres influence genome architecture and karyotype evolution.</title>
        <authorList>
            <person name="Hofstatter P.G."/>
            <person name="Thangavel G."/>
            <person name="Lux T."/>
            <person name="Neumann P."/>
            <person name="Vondrak T."/>
            <person name="Novak P."/>
            <person name="Zhang M."/>
            <person name="Costa L."/>
            <person name="Castellani M."/>
            <person name="Scott A."/>
            <person name="Toegelov H."/>
            <person name="Fuchs J."/>
            <person name="Mata-Sucre Y."/>
            <person name="Dias Y."/>
            <person name="Vanzela A.L.L."/>
            <person name="Huettel B."/>
            <person name="Almeida C.C.S."/>
            <person name="Simkova H."/>
            <person name="Souza G."/>
            <person name="Pedrosa-Harand A."/>
            <person name="Macas J."/>
            <person name="Mayer K.F.X."/>
            <person name="Houben A."/>
            <person name="Marques A."/>
        </authorList>
    </citation>
    <scope>NUCLEOTIDE SEQUENCE</scope>
    <source>
        <strain evidence="2">RhyBre1mFocal</strain>
    </source>
</reference>
<evidence type="ECO:0000313" key="3">
    <source>
        <dbReference type="Proteomes" id="UP001151287"/>
    </source>
</evidence>
<keyword evidence="3" id="KW-1185">Reference proteome</keyword>
<organism evidence="2 3">
    <name type="scientific">Rhynchospora breviuscula</name>
    <dbReference type="NCBI Taxonomy" id="2022672"/>
    <lineage>
        <taxon>Eukaryota</taxon>
        <taxon>Viridiplantae</taxon>
        <taxon>Streptophyta</taxon>
        <taxon>Embryophyta</taxon>
        <taxon>Tracheophyta</taxon>
        <taxon>Spermatophyta</taxon>
        <taxon>Magnoliopsida</taxon>
        <taxon>Liliopsida</taxon>
        <taxon>Poales</taxon>
        <taxon>Cyperaceae</taxon>
        <taxon>Cyperoideae</taxon>
        <taxon>Rhynchosporeae</taxon>
        <taxon>Rhynchospora</taxon>
    </lineage>
</organism>